<comment type="caution">
    <text evidence="4">The sequence shown here is derived from an EMBL/GenBank/DDBJ whole genome shotgun (WGS) entry which is preliminary data.</text>
</comment>
<dbReference type="InterPro" id="IPR018060">
    <property type="entry name" value="HTH_AraC"/>
</dbReference>
<dbReference type="GO" id="GO:0043565">
    <property type="term" value="F:sequence-specific DNA binding"/>
    <property type="evidence" value="ECO:0007669"/>
    <property type="project" value="InterPro"/>
</dbReference>
<dbReference type="SUPFAM" id="SSF46689">
    <property type="entry name" value="Homeodomain-like"/>
    <property type="match status" value="2"/>
</dbReference>
<keyword evidence="2" id="KW-0804">Transcription</keyword>
<dbReference type="InterPro" id="IPR009594">
    <property type="entry name" value="Tscrpt_reg_HTH_AraC_N"/>
</dbReference>
<sequence>MILQRPRSVTRSANSGLADARRELAAIIERHIPNDGGCSPLPSIDLGRTSKPTGPLHVLYEPALVVVAQGKKRVVVGGEELAYGETAYLLNSVALPVTGRVVEASQAAPFLCVRIALSPALIGSVLANVTPSPATGATLAKALDIRALALPLLDAVLRLARLVDTPEHAQVLAPLVLQEIVYRLVVDGHAARLQHIATVGGRAHRVVRAIAWLRKNFDQPMRIQHLCKVGGMSASGLHLHFRAVTGMSPLQYQKTLRLQEARRLMLDEHLDAATAGFRVGYNDPSQFSREYRRHFGAPPLRNVSRIRSGAE</sequence>
<evidence type="ECO:0000259" key="3">
    <source>
        <dbReference type="PROSITE" id="PS01124"/>
    </source>
</evidence>
<proteinExistence type="predicted"/>
<evidence type="ECO:0000256" key="1">
    <source>
        <dbReference type="ARBA" id="ARBA00023015"/>
    </source>
</evidence>
<dbReference type="Pfam" id="PF06719">
    <property type="entry name" value="AraC_N"/>
    <property type="match status" value="1"/>
</dbReference>
<dbReference type="Gene3D" id="1.10.10.60">
    <property type="entry name" value="Homeodomain-like"/>
    <property type="match status" value="2"/>
</dbReference>
<dbReference type="PROSITE" id="PS01124">
    <property type="entry name" value="HTH_ARAC_FAMILY_2"/>
    <property type="match status" value="1"/>
</dbReference>
<keyword evidence="1" id="KW-0805">Transcription regulation</keyword>
<accession>A0A7X4YG93</accession>
<evidence type="ECO:0000256" key="2">
    <source>
        <dbReference type="ARBA" id="ARBA00023163"/>
    </source>
</evidence>
<dbReference type="PANTHER" id="PTHR43436:SF1">
    <property type="entry name" value="TRANSCRIPTIONAL REGULATORY PROTEIN"/>
    <property type="match status" value="1"/>
</dbReference>
<protein>
    <submittedName>
        <fullName evidence="4">Helix-turn-helix domain-containing protein</fullName>
    </submittedName>
</protein>
<name>A0A7X4YG93_9BACT</name>
<reference evidence="4 5" key="1">
    <citation type="submission" date="2020-01" db="EMBL/GenBank/DDBJ databases">
        <title>The draft genome sequence of Corallococcus exiguus DSM 14696.</title>
        <authorList>
            <person name="Zhang X."/>
            <person name="Zhu H."/>
        </authorList>
    </citation>
    <scope>NUCLEOTIDE SEQUENCE [LARGE SCALE GENOMIC DNA]</scope>
    <source>
        <strain evidence="4 5">DSM 14696</strain>
    </source>
</reference>
<dbReference type="EMBL" id="JAAAPK010000011">
    <property type="protein sequence ID" value="NBC44814.1"/>
    <property type="molecule type" value="Genomic_DNA"/>
</dbReference>
<dbReference type="PANTHER" id="PTHR43436">
    <property type="entry name" value="ARAC-FAMILY TRANSCRIPTIONAL REGULATOR"/>
    <property type="match status" value="1"/>
</dbReference>
<gene>
    <name evidence="4" type="ORF">GTZ93_33955</name>
</gene>
<evidence type="ECO:0000313" key="4">
    <source>
        <dbReference type="EMBL" id="NBC44814.1"/>
    </source>
</evidence>
<evidence type="ECO:0000313" key="5">
    <source>
        <dbReference type="Proteomes" id="UP000537825"/>
    </source>
</evidence>
<dbReference type="RefSeq" id="WP_139915902.1">
    <property type="nucleotide sequence ID" value="NZ_CBCSLE010000011.1"/>
</dbReference>
<dbReference type="Pfam" id="PF12833">
    <property type="entry name" value="HTH_18"/>
    <property type="match status" value="1"/>
</dbReference>
<dbReference type="SMART" id="SM00342">
    <property type="entry name" value="HTH_ARAC"/>
    <property type="match status" value="1"/>
</dbReference>
<dbReference type="AlphaFoldDB" id="A0A7X4YG93"/>
<feature type="domain" description="HTH araC/xylS-type" evidence="3">
    <location>
        <begin position="207"/>
        <end position="305"/>
    </location>
</feature>
<dbReference type="Proteomes" id="UP000537825">
    <property type="component" value="Unassembled WGS sequence"/>
</dbReference>
<organism evidence="4 5">
    <name type="scientific">Corallococcus exiguus</name>
    <dbReference type="NCBI Taxonomy" id="83462"/>
    <lineage>
        <taxon>Bacteria</taxon>
        <taxon>Pseudomonadati</taxon>
        <taxon>Myxococcota</taxon>
        <taxon>Myxococcia</taxon>
        <taxon>Myxococcales</taxon>
        <taxon>Cystobacterineae</taxon>
        <taxon>Myxococcaceae</taxon>
        <taxon>Corallococcus</taxon>
    </lineage>
</organism>
<keyword evidence="5" id="KW-1185">Reference proteome</keyword>
<dbReference type="GO" id="GO:0003700">
    <property type="term" value="F:DNA-binding transcription factor activity"/>
    <property type="evidence" value="ECO:0007669"/>
    <property type="project" value="InterPro"/>
</dbReference>
<dbReference type="InterPro" id="IPR009057">
    <property type="entry name" value="Homeodomain-like_sf"/>
</dbReference>